<keyword evidence="1 4" id="KW-0378">Hydrolase</keyword>
<dbReference type="RefSeq" id="WP_283203478.1">
    <property type="nucleotide sequence ID" value="NZ_JASGCB010000009.1"/>
</dbReference>
<sequence>MPSAREDWRIAMSDARRVRDNVKVGVALGSGGAKGFAHIGVLLAFAEHGVPVHAIAGSSMGALVAGVYAMGVPPRVMRALAVHLRRRHWLDFTVPKMGFIQGEKVRAVVATMTRQGTFADTVIPLAIVATDLIQRRLVVFRSGLIADAVRASISIPGVFVPVVRDGAVYVDGGVLERVPVQACWDLGVDLVIAVDVGVTPRGTPPTSAMDVIMQSLELMQDEALRARNRGASLTLVPEVSHIGTAQFQRAAEAIDLGYQAAVAKLDQIWDAIDRAGAFVS</sequence>
<evidence type="ECO:0000313" key="8">
    <source>
        <dbReference type="Proteomes" id="UP001529245"/>
    </source>
</evidence>
<feature type="active site" description="Proton acceptor" evidence="4">
    <location>
        <position position="171"/>
    </location>
</feature>
<evidence type="ECO:0000256" key="5">
    <source>
        <dbReference type="SAM" id="Phobius"/>
    </source>
</evidence>
<dbReference type="InterPro" id="IPR016035">
    <property type="entry name" value="Acyl_Trfase/lysoPLipase"/>
</dbReference>
<dbReference type="SUPFAM" id="SSF52151">
    <property type="entry name" value="FabD/lysophospholipase-like"/>
    <property type="match status" value="1"/>
</dbReference>
<dbReference type="PROSITE" id="PS51635">
    <property type="entry name" value="PNPLA"/>
    <property type="match status" value="1"/>
</dbReference>
<keyword evidence="5" id="KW-0472">Membrane</keyword>
<gene>
    <name evidence="7" type="ORF">QID03_07095</name>
</gene>
<dbReference type="Proteomes" id="UP001529245">
    <property type="component" value="Unassembled WGS sequence"/>
</dbReference>
<accession>A0ABT6XXY6</accession>
<evidence type="ECO:0000259" key="6">
    <source>
        <dbReference type="PROSITE" id="PS51635"/>
    </source>
</evidence>
<keyword evidence="5" id="KW-1133">Transmembrane helix</keyword>
<evidence type="ECO:0000256" key="3">
    <source>
        <dbReference type="ARBA" id="ARBA00023098"/>
    </source>
</evidence>
<dbReference type="PANTHER" id="PTHR14226:SF76">
    <property type="entry name" value="NTE FAMILY PROTEIN RSSA"/>
    <property type="match status" value="1"/>
</dbReference>
<evidence type="ECO:0000256" key="2">
    <source>
        <dbReference type="ARBA" id="ARBA00022963"/>
    </source>
</evidence>
<dbReference type="Pfam" id="PF01734">
    <property type="entry name" value="Patatin"/>
    <property type="match status" value="1"/>
</dbReference>
<keyword evidence="8" id="KW-1185">Reference proteome</keyword>
<feature type="transmembrane region" description="Helical" evidence="5">
    <location>
        <begin position="21"/>
        <end position="46"/>
    </location>
</feature>
<feature type="transmembrane region" description="Helical" evidence="5">
    <location>
        <begin position="52"/>
        <end position="70"/>
    </location>
</feature>
<evidence type="ECO:0000313" key="7">
    <source>
        <dbReference type="EMBL" id="MDI9259953.1"/>
    </source>
</evidence>
<reference evidence="7 8" key="1">
    <citation type="submission" date="2023-04" db="EMBL/GenBank/DDBJ databases">
        <title>A. sendaiensis sub sp. chiapanensis a novel subspecie with specific adaptation in bacterial cell wall isolated from an active volcano.</title>
        <authorList>
            <person name="Alvarez Gutierrez P.E."/>
            <person name="Ortiz Cortes L.Y."/>
        </authorList>
    </citation>
    <scope>NUCLEOTIDE SEQUENCE [LARGE SCALE GENOMIC DNA]</scope>
    <source>
        <strain evidence="7 8">PA2</strain>
    </source>
</reference>
<feature type="domain" description="PNPLA" evidence="6">
    <location>
        <begin position="26"/>
        <end position="184"/>
    </location>
</feature>
<keyword evidence="5" id="KW-0812">Transmembrane</keyword>
<protein>
    <submittedName>
        <fullName evidence="7">Patatin-like phospholipase family protein</fullName>
    </submittedName>
</protein>
<keyword evidence="3 4" id="KW-0443">Lipid metabolism</keyword>
<keyword evidence="2 4" id="KW-0442">Lipid degradation</keyword>
<dbReference type="EMBL" id="JASGCB010000009">
    <property type="protein sequence ID" value="MDI9259953.1"/>
    <property type="molecule type" value="Genomic_DNA"/>
</dbReference>
<comment type="caution">
    <text evidence="4">Lacks conserved residue(s) required for the propagation of feature annotation.</text>
</comment>
<feature type="short sequence motif" description="GXSXG" evidence="4">
    <location>
        <begin position="57"/>
        <end position="61"/>
    </location>
</feature>
<feature type="short sequence motif" description="DGA/G" evidence="4">
    <location>
        <begin position="171"/>
        <end position="173"/>
    </location>
</feature>
<feature type="active site" description="Nucleophile" evidence="4">
    <location>
        <position position="59"/>
    </location>
</feature>
<dbReference type="Gene3D" id="3.40.1090.10">
    <property type="entry name" value="Cytosolic phospholipase A2 catalytic domain"/>
    <property type="match status" value="2"/>
</dbReference>
<dbReference type="InterPro" id="IPR002641">
    <property type="entry name" value="PNPLA_dom"/>
</dbReference>
<comment type="caution">
    <text evidence="7">The sequence shown here is derived from an EMBL/GenBank/DDBJ whole genome shotgun (WGS) entry which is preliminary data.</text>
</comment>
<evidence type="ECO:0000256" key="1">
    <source>
        <dbReference type="ARBA" id="ARBA00022801"/>
    </source>
</evidence>
<proteinExistence type="predicted"/>
<evidence type="ECO:0000256" key="4">
    <source>
        <dbReference type="PROSITE-ProRule" id="PRU01161"/>
    </source>
</evidence>
<dbReference type="CDD" id="cd07205">
    <property type="entry name" value="Pat_PNPLA6_PNPLA7_NTE1_like"/>
    <property type="match status" value="1"/>
</dbReference>
<dbReference type="InterPro" id="IPR050301">
    <property type="entry name" value="NTE"/>
</dbReference>
<dbReference type="PANTHER" id="PTHR14226">
    <property type="entry name" value="NEUROPATHY TARGET ESTERASE/SWISS CHEESE D.MELANOGASTER"/>
    <property type="match status" value="1"/>
</dbReference>
<name>A0ABT6XXY6_ALISE</name>
<organism evidence="7 8">
    <name type="scientific">Alicyclobacillus sendaiensis PA2</name>
    <dbReference type="NCBI Taxonomy" id="3029425"/>
    <lineage>
        <taxon>Bacteria</taxon>
        <taxon>Bacillati</taxon>
        <taxon>Bacillota</taxon>
        <taxon>Bacilli</taxon>
        <taxon>Bacillales</taxon>
        <taxon>Alicyclobacillaceae</taxon>
        <taxon>Alicyclobacillus</taxon>
    </lineage>
</organism>